<dbReference type="EMBL" id="JACBKZ010000009">
    <property type="protein sequence ID" value="KAF5942392.1"/>
    <property type="molecule type" value="Genomic_DNA"/>
</dbReference>
<evidence type="ECO:0000313" key="2">
    <source>
        <dbReference type="EMBL" id="KAF5942392.1"/>
    </source>
</evidence>
<sequence length="117" mass="11978">MSQAGNPHASSSCSSSGLSQAGDQTAEAVAVAVARRMEAPSLPPKRGEVMRRILADFRGGGGGQTETAAAVAAAVRPMGAPSLLPPKRGGVMRGIVGSLTYPRFAYFSDMMRSGARV</sequence>
<comment type="caution">
    <text evidence="2">The sequence shown here is derived from an EMBL/GenBank/DDBJ whole genome shotgun (WGS) entry which is preliminary data.</text>
</comment>
<evidence type="ECO:0000313" key="3">
    <source>
        <dbReference type="Proteomes" id="UP000593564"/>
    </source>
</evidence>
<accession>A0A7J7GNM2</accession>
<evidence type="ECO:0000256" key="1">
    <source>
        <dbReference type="SAM" id="MobiDB-lite"/>
    </source>
</evidence>
<proteinExistence type="predicted"/>
<gene>
    <name evidence="2" type="ORF">HYC85_020034</name>
</gene>
<feature type="compositionally biased region" description="Low complexity" evidence="1">
    <location>
        <begin position="10"/>
        <end position="19"/>
    </location>
</feature>
<reference evidence="2 3" key="2">
    <citation type="submission" date="2020-07" db="EMBL/GenBank/DDBJ databases">
        <title>Genome assembly of wild tea tree DASZ reveals pedigree and selection history of tea varieties.</title>
        <authorList>
            <person name="Zhang W."/>
        </authorList>
    </citation>
    <scope>NUCLEOTIDE SEQUENCE [LARGE SCALE GENOMIC DNA]</scope>
    <source>
        <strain evidence="3">cv. G240</strain>
        <tissue evidence="2">Leaf</tissue>
    </source>
</reference>
<name>A0A7J7GNM2_CAMSI</name>
<reference evidence="3" key="1">
    <citation type="journal article" date="2020" name="Nat. Commun.">
        <title>Genome assembly of wild tea tree DASZ reveals pedigree and selection history of tea varieties.</title>
        <authorList>
            <person name="Zhang W."/>
            <person name="Zhang Y."/>
            <person name="Qiu H."/>
            <person name="Guo Y."/>
            <person name="Wan H."/>
            <person name="Zhang X."/>
            <person name="Scossa F."/>
            <person name="Alseekh S."/>
            <person name="Zhang Q."/>
            <person name="Wang P."/>
            <person name="Xu L."/>
            <person name="Schmidt M.H."/>
            <person name="Jia X."/>
            <person name="Li D."/>
            <person name="Zhu A."/>
            <person name="Guo F."/>
            <person name="Chen W."/>
            <person name="Ni D."/>
            <person name="Usadel B."/>
            <person name="Fernie A.R."/>
            <person name="Wen W."/>
        </authorList>
    </citation>
    <scope>NUCLEOTIDE SEQUENCE [LARGE SCALE GENOMIC DNA]</scope>
    <source>
        <strain evidence="3">cv. G240</strain>
    </source>
</reference>
<keyword evidence="3" id="KW-1185">Reference proteome</keyword>
<dbReference type="Proteomes" id="UP000593564">
    <property type="component" value="Unassembled WGS sequence"/>
</dbReference>
<feature type="region of interest" description="Disordered" evidence="1">
    <location>
        <begin position="1"/>
        <end position="21"/>
    </location>
</feature>
<organism evidence="2 3">
    <name type="scientific">Camellia sinensis</name>
    <name type="common">Tea plant</name>
    <name type="synonym">Thea sinensis</name>
    <dbReference type="NCBI Taxonomy" id="4442"/>
    <lineage>
        <taxon>Eukaryota</taxon>
        <taxon>Viridiplantae</taxon>
        <taxon>Streptophyta</taxon>
        <taxon>Embryophyta</taxon>
        <taxon>Tracheophyta</taxon>
        <taxon>Spermatophyta</taxon>
        <taxon>Magnoliopsida</taxon>
        <taxon>eudicotyledons</taxon>
        <taxon>Gunneridae</taxon>
        <taxon>Pentapetalae</taxon>
        <taxon>asterids</taxon>
        <taxon>Ericales</taxon>
        <taxon>Theaceae</taxon>
        <taxon>Camellia</taxon>
    </lineage>
</organism>
<dbReference type="AlphaFoldDB" id="A0A7J7GNM2"/>
<protein>
    <submittedName>
        <fullName evidence="2">Uncharacterized protein</fullName>
    </submittedName>
</protein>